<dbReference type="SUPFAM" id="SSF52833">
    <property type="entry name" value="Thioredoxin-like"/>
    <property type="match status" value="1"/>
</dbReference>
<comment type="caution">
    <text evidence="4">The sequence shown here is derived from an EMBL/GenBank/DDBJ whole genome shotgun (WGS) entry which is preliminary data.</text>
</comment>
<evidence type="ECO:0000313" key="5">
    <source>
        <dbReference type="Proteomes" id="UP001431209"/>
    </source>
</evidence>
<keyword evidence="5" id="KW-1185">Reference proteome</keyword>
<dbReference type="SFLD" id="SFLDS00019">
    <property type="entry name" value="Glutathione_Transferase_(cytos"/>
    <property type="match status" value="1"/>
</dbReference>
<dbReference type="Gene3D" id="1.20.1050.10">
    <property type="match status" value="1"/>
</dbReference>
<evidence type="ECO:0000259" key="2">
    <source>
        <dbReference type="PROSITE" id="PS50404"/>
    </source>
</evidence>
<dbReference type="Proteomes" id="UP001431209">
    <property type="component" value="Unassembled WGS sequence"/>
</dbReference>
<dbReference type="Gene3D" id="3.40.30.10">
    <property type="entry name" value="Glutaredoxin"/>
    <property type="match status" value="1"/>
</dbReference>
<evidence type="ECO:0000313" key="4">
    <source>
        <dbReference type="EMBL" id="KAL0489875.1"/>
    </source>
</evidence>
<protein>
    <submittedName>
        <fullName evidence="4">Glutathione S-transferase</fullName>
    </submittedName>
</protein>
<evidence type="ECO:0000256" key="1">
    <source>
        <dbReference type="ARBA" id="ARBA00007409"/>
    </source>
</evidence>
<dbReference type="EMBL" id="JAOPGA020001610">
    <property type="protein sequence ID" value="KAL0489875.1"/>
    <property type="molecule type" value="Genomic_DNA"/>
</dbReference>
<evidence type="ECO:0000259" key="3">
    <source>
        <dbReference type="PROSITE" id="PS50405"/>
    </source>
</evidence>
<organism evidence="4 5">
    <name type="scientific">Acrasis kona</name>
    <dbReference type="NCBI Taxonomy" id="1008807"/>
    <lineage>
        <taxon>Eukaryota</taxon>
        <taxon>Discoba</taxon>
        <taxon>Heterolobosea</taxon>
        <taxon>Tetramitia</taxon>
        <taxon>Eutetramitia</taxon>
        <taxon>Acrasidae</taxon>
        <taxon>Acrasis</taxon>
    </lineage>
</organism>
<dbReference type="InterPro" id="IPR036249">
    <property type="entry name" value="Thioredoxin-like_sf"/>
</dbReference>
<feature type="domain" description="GST C-terminal" evidence="3">
    <location>
        <begin position="94"/>
        <end position="238"/>
    </location>
</feature>
<name>A0AAW2ZKC0_9EUKA</name>
<dbReference type="InterPro" id="IPR010987">
    <property type="entry name" value="Glutathione-S-Trfase_C-like"/>
</dbReference>
<dbReference type="PROSITE" id="PS50404">
    <property type="entry name" value="GST_NTER"/>
    <property type="match status" value="1"/>
</dbReference>
<dbReference type="InterPro" id="IPR036282">
    <property type="entry name" value="Glutathione-S-Trfase_C_sf"/>
</dbReference>
<sequence length="253" mass="29273">MSNDSNLTLYWLKYSPYACRPSILLCEKQQKFNSHVVDFSVQENRSAEFLKISPKGKVPALIDSETGVTIYESYAILSYLEEKYGTVGPSFSENPKARAQALIRSSEIDNYFIPASHKYFGAWYVLTDEERSDESGENEKVKQTDVAYEQLISEFQKYDDVLKQQKERGQPLYLVGDEFSVADIMFLPLLLFFEHVKLDFSAESNRLGNVIEYLEGNKKRPSVRDGYPAFWNGDETKFDTSKYMQAYHKRKCQ</sequence>
<dbReference type="SFLD" id="SFLDG00358">
    <property type="entry name" value="Main_(cytGST)"/>
    <property type="match status" value="1"/>
</dbReference>
<feature type="domain" description="GST N-terminal" evidence="2">
    <location>
        <begin position="5"/>
        <end position="88"/>
    </location>
</feature>
<gene>
    <name evidence="4" type="ORF">AKO1_009338</name>
</gene>
<dbReference type="PROSITE" id="PS50405">
    <property type="entry name" value="GST_CTER"/>
    <property type="match status" value="1"/>
</dbReference>
<dbReference type="InterPro" id="IPR004045">
    <property type="entry name" value="Glutathione_S-Trfase_N"/>
</dbReference>
<dbReference type="CDD" id="cd00299">
    <property type="entry name" value="GST_C_family"/>
    <property type="match status" value="1"/>
</dbReference>
<comment type="similarity">
    <text evidence="1">Belongs to the GST superfamily.</text>
</comment>
<dbReference type="PANTHER" id="PTHR44051:SF8">
    <property type="entry name" value="GLUTATHIONE S-TRANSFERASE GSTA"/>
    <property type="match status" value="1"/>
</dbReference>
<proteinExistence type="inferred from homology"/>
<dbReference type="InterPro" id="IPR040079">
    <property type="entry name" value="Glutathione_S-Trfase"/>
</dbReference>
<accession>A0AAW2ZKC0</accession>
<dbReference type="Pfam" id="PF13409">
    <property type="entry name" value="GST_N_2"/>
    <property type="match status" value="1"/>
</dbReference>
<dbReference type="AlphaFoldDB" id="A0AAW2ZKC0"/>
<dbReference type="PANTHER" id="PTHR44051">
    <property type="entry name" value="GLUTATHIONE S-TRANSFERASE-RELATED"/>
    <property type="match status" value="1"/>
</dbReference>
<dbReference type="Pfam" id="PF13410">
    <property type="entry name" value="GST_C_2"/>
    <property type="match status" value="1"/>
</dbReference>
<dbReference type="SUPFAM" id="SSF47616">
    <property type="entry name" value="GST C-terminal domain-like"/>
    <property type="match status" value="1"/>
</dbReference>
<reference evidence="4 5" key="1">
    <citation type="submission" date="2024-03" db="EMBL/GenBank/DDBJ databases">
        <title>The Acrasis kona genome and developmental transcriptomes reveal deep origins of eukaryotic multicellular pathways.</title>
        <authorList>
            <person name="Sheikh S."/>
            <person name="Fu C.-J."/>
            <person name="Brown M.W."/>
            <person name="Baldauf S.L."/>
        </authorList>
    </citation>
    <scope>NUCLEOTIDE SEQUENCE [LARGE SCALE GENOMIC DNA]</scope>
    <source>
        <strain evidence="4 5">ATCC MYA-3509</strain>
    </source>
</reference>